<evidence type="ECO:0000313" key="1">
    <source>
        <dbReference type="EMBL" id="AIT14317.1"/>
    </source>
</evidence>
<dbReference type="EMBL" id="KM507819">
    <property type="protein sequence ID" value="AIT14317.1"/>
    <property type="molecule type" value="Genomic_DNA"/>
</dbReference>
<keyword evidence="2" id="KW-1185">Reference proteome</keyword>
<proteinExistence type="predicted"/>
<dbReference type="Proteomes" id="UP000029889">
    <property type="component" value="Segment"/>
</dbReference>
<dbReference type="KEGG" id="vg:22111467"/>
<name>A0A097EY11_9CAUD</name>
<sequence>MNKCPYCNSTQLARFRLDSDWATGAGDFFPINDDAEYTEEQHKDFDKSWRPDIECIYCLNCERVHD</sequence>
<reference evidence="1 2" key="1">
    <citation type="submission" date="2014-09" db="EMBL/GenBank/DDBJ databases">
        <authorList>
            <person name="Lapin J.S."/>
            <person name="Pope W.H."/>
            <person name="Hua J."/>
            <person name="Ford M.E."/>
            <person name="Conway J.F."/>
            <person name="Hatfull G.F."/>
            <person name="Hendrix R.W."/>
        </authorList>
    </citation>
    <scope>NUCLEOTIDE SEQUENCE [LARGE SCALE GENOMIC DNA]</scope>
</reference>
<organism evidence="1 2">
    <name type="scientific">Escherichia phage 121Q</name>
    <dbReference type="NCBI Taxonomy" id="1555202"/>
    <lineage>
        <taxon>Viruses</taxon>
        <taxon>Duplodnaviria</taxon>
        <taxon>Heunggongvirae</taxon>
        <taxon>Uroviricota</taxon>
        <taxon>Caudoviricetes</taxon>
        <taxon>Asteriusvirus</taxon>
        <taxon>Asteriusvirus av121Q</taxon>
    </lineage>
</organism>
<gene>
    <name evidence="1" type="primary">427</name>
    <name evidence="1" type="ORF">PBI_121Q_427</name>
</gene>
<accession>A0A097EY11</accession>
<dbReference type="GeneID" id="22111467"/>
<dbReference type="RefSeq" id="YP_009102014.1">
    <property type="nucleotide sequence ID" value="NC_025447.1"/>
</dbReference>
<evidence type="ECO:0000313" key="2">
    <source>
        <dbReference type="Proteomes" id="UP000029889"/>
    </source>
</evidence>
<dbReference type="OrthoDB" id="36573at10239"/>
<protein>
    <submittedName>
        <fullName evidence="1">Uncharacterized protein</fullName>
    </submittedName>
</protein>